<evidence type="ECO:0000313" key="4">
    <source>
        <dbReference type="Proteomes" id="UP000031057"/>
    </source>
</evidence>
<evidence type="ECO:0000256" key="1">
    <source>
        <dbReference type="SAM" id="MobiDB-lite"/>
    </source>
</evidence>
<keyword evidence="4" id="KW-1185">Reference proteome</keyword>
<organism evidence="3 4">
    <name type="scientific">Novosphingobium malaysiense</name>
    <dbReference type="NCBI Taxonomy" id="1348853"/>
    <lineage>
        <taxon>Bacteria</taxon>
        <taxon>Pseudomonadati</taxon>
        <taxon>Pseudomonadota</taxon>
        <taxon>Alphaproteobacteria</taxon>
        <taxon>Sphingomonadales</taxon>
        <taxon>Sphingomonadaceae</taxon>
        <taxon>Novosphingobium</taxon>
    </lineage>
</organism>
<keyword evidence="2" id="KW-0812">Transmembrane</keyword>
<dbReference type="EMBL" id="JTDI01000003">
    <property type="protein sequence ID" value="KHK90896.1"/>
    <property type="molecule type" value="Genomic_DNA"/>
</dbReference>
<comment type="caution">
    <text evidence="3">The sequence shown here is derived from an EMBL/GenBank/DDBJ whole genome shotgun (WGS) entry which is preliminary data.</text>
</comment>
<evidence type="ECO:0000256" key="2">
    <source>
        <dbReference type="SAM" id="Phobius"/>
    </source>
</evidence>
<accession>A0A0B1ZJZ6</accession>
<feature type="transmembrane region" description="Helical" evidence="2">
    <location>
        <begin position="12"/>
        <end position="32"/>
    </location>
</feature>
<dbReference type="AlphaFoldDB" id="A0A0B1ZJZ6"/>
<keyword evidence="2" id="KW-1133">Transmembrane helix</keyword>
<dbReference type="RefSeq" id="WP_039281869.1">
    <property type="nucleotide sequence ID" value="NZ_JTDI01000003.1"/>
</dbReference>
<protein>
    <submittedName>
        <fullName evidence="3">Uncharacterized protein</fullName>
    </submittedName>
</protein>
<feature type="region of interest" description="Disordered" evidence="1">
    <location>
        <begin position="45"/>
        <end position="74"/>
    </location>
</feature>
<name>A0A0B1ZJZ6_9SPHN</name>
<dbReference type="Proteomes" id="UP000031057">
    <property type="component" value="Unassembled WGS sequence"/>
</dbReference>
<sequence>MEERLPLSGKRWIWILAGLLVLIVLGTIVSSVRASSSNSVVASESTGQNEGMAVVPAHPADSAAYKAETADEHD</sequence>
<keyword evidence="2" id="KW-0472">Membrane</keyword>
<evidence type="ECO:0000313" key="3">
    <source>
        <dbReference type="EMBL" id="KHK90896.1"/>
    </source>
</evidence>
<gene>
    <name evidence="3" type="ORF">LK12_08020</name>
</gene>
<proteinExistence type="predicted"/>
<reference evidence="3 4" key="1">
    <citation type="submission" date="2014-10" db="EMBL/GenBank/DDBJ databases">
        <title>Genome sequence of Novosphingobium malaysiense MUSC 273(T).</title>
        <authorList>
            <person name="Lee L.-H."/>
        </authorList>
    </citation>
    <scope>NUCLEOTIDE SEQUENCE [LARGE SCALE GENOMIC DNA]</scope>
    <source>
        <strain evidence="3 4">MUSC 273</strain>
    </source>
</reference>